<keyword evidence="3" id="KW-1185">Reference proteome</keyword>
<evidence type="ECO:0000256" key="1">
    <source>
        <dbReference type="SAM" id="Phobius"/>
    </source>
</evidence>
<reference evidence="4" key="1">
    <citation type="submission" date="2016-06" db="UniProtKB">
        <authorList>
            <consortium name="WormBaseParasite"/>
        </authorList>
    </citation>
    <scope>IDENTIFICATION</scope>
</reference>
<keyword evidence="1" id="KW-0472">Membrane</keyword>
<feature type="transmembrane region" description="Helical" evidence="1">
    <location>
        <begin position="7"/>
        <end position="27"/>
    </location>
</feature>
<sequence length="134" mass="13595">MGLLARILMMVASGVGVICCLAALIQYRDTISAQNKTDAANGAIACLFISLFIFAGALIFLLITLCCSCGDIVMGIITATAGGAAAIFAVIAFGLVSKPRADIGLKVPDVGEWLFGGIATGIAVVLVALTMAVE</sequence>
<evidence type="ECO:0000313" key="4">
    <source>
        <dbReference type="WBParaSite" id="ECPE_0000653201-mRNA-1"/>
    </source>
</evidence>
<feature type="transmembrane region" description="Helical" evidence="1">
    <location>
        <begin position="39"/>
        <end position="65"/>
    </location>
</feature>
<evidence type="ECO:0000313" key="2">
    <source>
        <dbReference type="EMBL" id="VDP78571.1"/>
    </source>
</evidence>
<keyword evidence="1" id="KW-0812">Transmembrane</keyword>
<dbReference type="Proteomes" id="UP000272942">
    <property type="component" value="Unassembled WGS sequence"/>
</dbReference>
<feature type="transmembrane region" description="Helical" evidence="1">
    <location>
        <begin position="72"/>
        <end position="93"/>
    </location>
</feature>
<evidence type="ECO:0000313" key="3">
    <source>
        <dbReference type="Proteomes" id="UP000272942"/>
    </source>
</evidence>
<dbReference type="AlphaFoldDB" id="A0A183AHT4"/>
<keyword evidence="1" id="KW-1133">Transmembrane helix</keyword>
<protein>
    <submittedName>
        <fullName evidence="4">DUF350 domain-containing protein</fullName>
    </submittedName>
</protein>
<dbReference type="OrthoDB" id="6274614at2759"/>
<dbReference type="EMBL" id="UZAN01043529">
    <property type="protein sequence ID" value="VDP78571.1"/>
    <property type="molecule type" value="Genomic_DNA"/>
</dbReference>
<feature type="transmembrane region" description="Helical" evidence="1">
    <location>
        <begin position="113"/>
        <end position="133"/>
    </location>
</feature>
<dbReference type="WBParaSite" id="ECPE_0000653201-mRNA-1">
    <property type="protein sequence ID" value="ECPE_0000653201-mRNA-1"/>
    <property type="gene ID" value="ECPE_0000653201"/>
</dbReference>
<gene>
    <name evidence="2" type="ORF">ECPE_LOCUS6519</name>
</gene>
<accession>A0A183AHT4</accession>
<reference evidence="2 3" key="2">
    <citation type="submission" date="2018-11" db="EMBL/GenBank/DDBJ databases">
        <authorList>
            <consortium name="Pathogen Informatics"/>
        </authorList>
    </citation>
    <scope>NUCLEOTIDE SEQUENCE [LARGE SCALE GENOMIC DNA]</scope>
    <source>
        <strain evidence="2 3">Egypt</strain>
    </source>
</reference>
<proteinExistence type="predicted"/>
<name>A0A183AHT4_9TREM</name>
<organism evidence="4">
    <name type="scientific">Echinostoma caproni</name>
    <dbReference type="NCBI Taxonomy" id="27848"/>
    <lineage>
        <taxon>Eukaryota</taxon>
        <taxon>Metazoa</taxon>
        <taxon>Spiralia</taxon>
        <taxon>Lophotrochozoa</taxon>
        <taxon>Platyhelminthes</taxon>
        <taxon>Trematoda</taxon>
        <taxon>Digenea</taxon>
        <taxon>Plagiorchiida</taxon>
        <taxon>Echinostomata</taxon>
        <taxon>Echinostomatoidea</taxon>
        <taxon>Echinostomatidae</taxon>
        <taxon>Echinostoma</taxon>
    </lineage>
</organism>